<dbReference type="PROSITE" id="PS50983">
    <property type="entry name" value="FE_B12_PBP"/>
    <property type="match status" value="1"/>
</dbReference>
<accession>A0A3S9V6W8</accession>
<dbReference type="SUPFAM" id="SSF46689">
    <property type="entry name" value="Homeodomain-like"/>
    <property type="match status" value="2"/>
</dbReference>
<dbReference type="KEGG" id="plut:EI981_12180"/>
<dbReference type="PROSITE" id="PS01124">
    <property type="entry name" value="HTH_ARAC_FAMILY_2"/>
    <property type="match status" value="1"/>
</dbReference>
<keyword evidence="1" id="KW-0805">Transcription regulation</keyword>
<dbReference type="PRINTS" id="PR00032">
    <property type="entry name" value="HTHARAC"/>
</dbReference>
<evidence type="ECO:0000256" key="3">
    <source>
        <dbReference type="ARBA" id="ARBA00023163"/>
    </source>
</evidence>
<dbReference type="OrthoDB" id="9783876at2"/>
<dbReference type="SMART" id="SM00342">
    <property type="entry name" value="HTH_ARAC"/>
    <property type="match status" value="1"/>
</dbReference>
<dbReference type="AlphaFoldDB" id="A0A3S9V6W8"/>
<name>A0A3S9V6W8_9BACL</name>
<dbReference type="GO" id="GO:0003700">
    <property type="term" value="F:DNA-binding transcription factor activity"/>
    <property type="evidence" value="ECO:0007669"/>
    <property type="project" value="InterPro"/>
</dbReference>
<keyword evidence="7" id="KW-1185">Reference proteome</keyword>
<keyword evidence="2" id="KW-0238">DNA-binding</keyword>
<keyword evidence="3" id="KW-0804">Transcription</keyword>
<organism evidence="6 7">
    <name type="scientific">Paenibacillus lutimineralis</name>
    <dbReference type="NCBI Taxonomy" id="2707005"/>
    <lineage>
        <taxon>Bacteria</taxon>
        <taxon>Bacillati</taxon>
        <taxon>Bacillota</taxon>
        <taxon>Bacilli</taxon>
        <taxon>Bacillales</taxon>
        <taxon>Paenibacillaceae</taxon>
        <taxon>Paenibacillus</taxon>
    </lineage>
</organism>
<evidence type="ECO:0000256" key="2">
    <source>
        <dbReference type="ARBA" id="ARBA00023125"/>
    </source>
</evidence>
<evidence type="ECO:0000256" key="1">
    <source>
        <dbReference type="ARBA" id="ARBA00023015"/>
    </source>
</evidence>
<dbReference type="InterPro" id="IPR018060">
    <property type="entry name" value="HTH_AraC"/>
</dbReference>
<gene>
    <name evidence="6" type="ORF">EI981_12180</name>
</gene>
<evidence type="ECO:0000313" key="6">
    <source>
        <dbReference type="EMBL" id="AZS18262.1"/>
    </source>
</evidence>
<dbReference type="PANTHER" id="PTHR43280:SF2">
    <property type="entry name" value="HTH-TYPE TRANSCRIPTIONAL REGULATOR EXSA"/>
    <property type="match status" value="1"/>
</dbReference>
<dbReference type="Pfam" id="PF01497">
    <property type="entry name" value="Peripla_BP_2"/>
    <property type="match status" value="1"/>
</dbReference>
<dbReference type="Gene3D" id="3.40.50.1980">
    <property type="entry name" value="Nitrogenase molybdenum iron protein domain"/>
    <property type="match status" value="2"/>
</dbReference>
<dbReference type="SUPFAM" id="SSF53807">
    <property type="entry name" value="Helical backbone' metal receptor"/>
    <property type="match status" value="1"/>
</dbReference>
<dbReference type="InterPro" id="IPR002491">
    <property type="entry name" value="ABC_transptr_periplasmic_BD"/>
</dbReference>
<sequence length="449" mass="51725">MLRLREGGSAAVEEVIPERLLSPGELNCQPFSQCIDRLEILYQMMDCRAELELFEQQIRFQDWLRFIFRQNGFVGKERDTRQAVEASIQHIKQNYQESLTVDHLATQANITRWQYTRIFKEMTGKVPLEYINDFRIDRAKQQLLMSNDRLFEIAQNVGFNNEYYFNRRFKKSVGVSPGQYRRSYMGKKRVFAPFLEDFLVALGVTPLIQCSQAEWGKQEYLKLANVPVFDVGTGDMDALSSHKPDIIIMDGGFSRWISSDVLGSLAPMYSLSHPGEDWRSTLETVADLLDCKSKVVDIIGDYEQRSDKARKLLKPLLQRQSVAFLRISALGISLYGDENHGYTGPILYRDLGLTPPLLVKKLTRDARKVLLEPLELLELDADHLFITFDKRHSARDGEEREILNSPLWQSLRAVRSGSVYEVDFYTWMNYGILSHRKKIDDVLAALTSG</sequence>
<proteinExistence type="predicted"/>
<dbReference type="Gene3D" id="1.10.10.60">
    <property type="entry name" value="Homeodomain-like"/>
    <property type="match status" value="2"/>
</dbReference>
<evidence type="ECO:0000259" key="4">
    <source>
        <dbReference type="PROSITE" id="PS01124"/>
    </source>
</evidence>
<dbReference type="GO" id="GO:0043565">
    <property type="term" value="F:sequence-specific DNA binding"/>
    <property type="evidence" value="ECO:0007669"/>
    <property type="project" value="InterPro"/>
</dbReference>
<evidence type="ECO:0000259" key="5">
    <source>
        <dbReference type="PROSITE" id="PS50983"/>
    </source>
</evidence>
<reference evidence="7" key="1">
    <citation type="submission" date="2018-12" db="EMBL/GenBank/DDBJ databases">
        <title>Complete genome sequence of Paenibacillus sp. MBLB1234.</title>
        <authorList>
            <person name="Nam Y.-D."/>
            <person name="Kang J."/>
            <person name="Chung W.-H."/>
            <person name="Park Y.S."/>
        </authorList>
    </citation>
    <scope>NUCLEOTIDE SEQUENCE [LARGE SCALE GENOMIC DNA]</scope>
    <source>
        <strain evidence="7">MBLB1234</strain>
    </source>
</reference>
<feature type="domain" description="Fe/B12 periplasmic-binding" evidence="5">
    <location>
        <begin position="187"/>
        <end position="449"/>
    </location>
</feature>
<dbReference type="EMBL" id="CP034346">
    <property type="protein sequence ID" value="AZS18262.1"/>
    <property type="molecule type" value="Genomic_DNA"/>
</dbReference>
<evidence type="ECO:0000313" key="7">
    <source>
        <dbReference type="Proteomes" id="UP000270678"/>
    </source>
</evidence>
<dbReference type="PANTHER" id="PTHR43280">
    <property type="entry name" value="ARAC-FAMILY TRANSCRIPTIONAL REGULATOR"/>
    <property type="match status" value="1"/>
</dbReference>
<dbReference type="Proteomes" id="UP000270678">
    <property type="component" value="Chromosome"/>
</dbReference>
<dbReference type="InterPro" id="IPR020449">
    <property type="entry name" value="Tscrpt_reg_AraC-type_HTH"/>
</dbReference>
<dbReference type="PROSITE" id="PS00041">
    <property type="entry name" value="HTH_ARAC_FAMILY_1"/>
    <property type="match status" value="1"/>
</dbReference>
<protein>
    <submittedName>
        <fullName evidence="6">Helix-turn-helix domain-containing protein</fullName>
    </submittedName>
</protein>
<dbReference type="InterPro" id="IPR009057">
    <property type="entry name" value="Homeodomain-like_sf"/>
</dbReference>
<feature type="domain" description="HTH araC/xylS-type" evidence="4">
    <location>
        <begin position="85"/>
        <end position="183"/>
    </location>
</feature>
<dbReference type="Pfam" id="PF12833">
    <property type="entry name" value="HTH_18"/>
    <property type="match status" value="1"/>
</dbReference>
<dbReference type="InterPro" id="IPR018062">
    <property type="entry name" value="HTH_AraC-typ_CS"/>
</dbReference>